<dbReference type="PANTHER" id="PTHR16631:SF13">
    <property type="entry name" value="GLUCAN ENDO-1,3-BETA-GLUCOSIDASE EGLC-RELATED"/>
    <property type="match status" value="1"/>
</dbReference>
<comment type="similarity">
    <text evidence="4 22">Belongs to the glycosyl hydrolase 17 family.</text>
</comment>
<dbReference type="EMBL" id="CAHR02000233">
    <property type="protein sequence ID" value="CCG84415.1"/>
    <property type="molecule type" value="Genomic_DNA"/>
</dbReference>
<keyword evidence="15" id="KW-0119">Carbohydrate metabolism</keyword>
<keyword evidence="25" id="KW-1185">Reference proteome</keyword>
<dbReference type="InterPro" id="IPR017853">
    <property type="entry name" value="GH"/>
</dbReference>
<evidence type="ECO:0000256" key="22">
    <source>
        <dbReference type="RuleBase" id="RU004335"/>
    </source>
</evidence>
<evidence type="ECO:0000313" key="24">
    <source>
        <dbReference type="EMBL" id="CCG84415.1"/>
    </source>
</evidence>
<evidence type="ECO:0000256" key="5">
    <source>
        <dbReference type="ARBA" id="ARBA00012780"/>
    </source>
</evidence>
<keyword evidence="18" id="KW-0624">Polysaccharide degradation</keyword>
<evidence type="ECO:0000256" key="12">
    <source>
        <dbReference type="ARBA" id="ARBA00022801"/>
    </source>
</evidence>
<dbReference type="AlphaFoldDB" id="R4XM90"/>
<keyword evidence="14" id="KW-0325">Glycoprotein</keyword>
<evidence type="ECO:0000256" key="16">
    <source>
        <dbReference type="ARBA" id="ARBA00023288"/>
    </source>
</evidence>
<dbReference type="VEuPathDB" id="FungiDB:TAPDE_004877"/>
<organism evidence="24 25">
    <name type="scientific">Taphrina deformans (strain PYCC 5710 / ATCC 11124 / CBS 356.35 / IMI 108563 / JCM 9778 / NBRC 8474)</name>
    <name type="common">Peach leaf curl fungus</name>
    <name type="synonym">Lalaria deformans</name>
    <dbReference type="NCBI Taxonomy" id="1097556"/>
    <lineage>
        <taxon>Eukaryota</taxon>
        <taxon>Fungi</taxon>
        <taxon>Dikarya</taxon>
        <taxon>Ascomycota</taxon>
        <taxon>Taphrinomycotina</taxon>
        <taxon>Taphrinomycetes</taxon>
        <taxon>Taphrinales</taxon>
        <taxon>Taphrinaceae</taxon>
        <taxon>Taphrina</taxon>
    </lineage>
</organism>
<dbReference type="STRING" id="1097556.R4XM90"/>
<evidence type="ECO:0000313" key="25">
    <source>
        <dbReference type="Proteomes" id="UP000013776"/>
    </source>
</evidence>
<dbReference type="OrthoDB" id="77201at2759"/>
<evidence type="ECO:0000256" key="21">
    <source>
        <dbReference type="ARBA" id="ARBA00032906"/>
    </source>
</evidence>
<dbReference type="InterPro" id="IPR000490">
    <property type="entry name" value="Glyco_hydro_17"/>
</dbReference>
<evidence type="ECO:0000256" key="9">
    <source>
        <dbReference type="ARBA" id="ARBA00022525"/>
    </source>
</evidence>
<keyword evidence="13" id="KW-0472">Membrane</keyword>
<evidence type="ECO:0000256" key="1">
    <source>
        <dbReference type="ARBA" id="ARBA00000382"/>
    </source>
</evidence>
<dbReference type="GO" id="GO:0071555">
    <property type="term" value="P:cell wall organization"/>
    <property type="evidence" value="ECO:0007669"/>
    <property type="project" value="UniProtKB-KW"/>
</dbReference>
<protein>
    <recommendedName>
        <fullName evidence="6">Probable glucan endo-1,3-beta-glucosidase eglC</fullName>
        <ecNumber evidence="5">3.2.1.39</ecNumber>
    </recommendedName>
    <alternativeName>
        <fullName evidence="20">Endo-1,3-beta-glucanase eglC</fullName>
    </alternativeName>
    <alternativeName>
        <fullName evidence="21">Laminarinase eglC</fullName>
    </alternativeName>
</protein>
<keyword evidence="16" id="KW-0449">Lipoprotein</keyword>
<evidence type="ECO:0000256" key="23">
    <source>
        <dbReference type="SAM" id="SignalP"/>
    </source>
</evidence>
<comment type="catalytic activity">
    <reaction evidence="1">
        <text>Hydrolysis of (1-&gt;3)-beta-D-glucosidic linkages in (1-&gt;3)-beta-D-glucans.</text>
        <dbReference type="EC" id="3.2.1.39"/>
    </reaction>
</comment>
<dbReference type="GO" id="GO:0005886">
    <property type="term" value="C:plasma membrane"/>
    <property type="evidence" value="ECO:0007669"/>
    <property type="project" value="UniProtKB-SubCell"/>
</dbReference>
<evidence type="ECO:0000256" key="3">
    <source>
        <dbReference type="ARBA" id="ARBA00004609"/>
    </source>
</evidence>
<dbReference type="SUPFAM" id="SSF51445">
    <property type="entry name" value="(Trans)glycosidases"/>
    <property type="match status" value="1"/>
</dbReference>
<keyword evidence="9" id="KW-0964">Secreted</keyword>
<dbReference type="GO" id="GO:0009986">
    <property type="term" value="C:cell surface"/>
    <property type="evidence" value="ECO:0007669"/>
    <property type="project" value="TreeGrafter"/>
</dbReference>
<keyword evidence="11 23" id="KW-0732">Signal</keyword>
<evidence type="ECO:0000256" key="20">
    <source>
        <dbReference type="ARBA" id="ARBA00032134"/>
    </source>
</evidence>
<dbReference type="Proteomes" id="UP000013776">
    <property type="component" value="Unassembled WGS sequence"/>
</dbReference>
<evidence type="ECO:0000256" key="19">
    <source>
        <dbReference type="ARBA" id="ARBA00025152"/>
    </source>
</evidence>
<dbReference type="GO" id="GO:0009277">
    <property type="term" value="C:fungal-type cell wall"/>
    <property type="evidence" value="ECO:0007669"/>
    <property type="project" value="TreeGrafter"/>
</dbReference>
<dbReference type="InterPro" id="IPR050732">
    <property type="entry name" value="Beta-glucan_modifiers"/>
</dbReference>
<dbReference type="EC" id="3.2.1.39" evidence="5"/>
<dbReference type="eggNOG" id="ENOG502QQE6">
    <property type="taxonomic scope" value="Eukaryota"/>
</dbReference>
<sequence>MKSIAAILALSTGASGFYSGWNLPSNNPDGSCKGSSDWAADFSVINGAFRAQYPAGTPAVKVFTSSDCDTAAQIIEPAVDAGLKILATVWASEAGGHFDREKQALDDIIKTRGCDWLAAVIVGSEDLYRRELDPNRLADQIYDVRGMVRQYPGSCQTVPITHADTRTAWTDPANKRVIEACDILLANMFAYWKGVDVSNAAVYVRAALELTRGVAQGKDIWVGETGWPTAGAKFAQSLPSVENLQTTWKLLKCGDGPLANTNSFWFGAFDQPSRAPGVEQHFGVATPDRNLKISLSCP</sequence>
<dbReference type="PANTHER" id="PTHR16631">
    <property type="entry name" value="GLUCAN 1,3-BETA-GLUCOSIDASE"/>
    <property type="match status" value="1"/>
</dbReference>
<evidence type="ECO:0000256" key="18">
    <source>
        <dbReference type="ARBA" id="ARBA00023326"/>
    </source>
</evidence>
<gene>
    <name evidence="24" type="ORF">TAPDE_004877</name>
</gene>
<feature type="signal peptide" evidence="23">
    <location>
        <begin position="1"/>
        <end position="16"/>
    </location>
</feature>
<evidence type="ECO:0000256" key="14">
    <source>
        <dbReference type="ARBA" id="ARBA00023180"/>
    </source>
</evidence>
<evidence type="ECO:0000256" key="2">
    <source>
        <dbReference type="ARBA" id="ARBA00004191"/>
    </source>
</evidence>
<accession>R4XM90</accession>
<name>R4XM90_TAPDE</name>
<evidence type="ECO:0000256" key="11">
    <source>
        <dbReference type="ARBA" id="ARBA00022729"/>
    </source>
</evidence>
<reference evidence="24 25" key="1">
    <citation type="journal article" date="2013" name="MBio">
        <title>Genome sequencing of the plant pathogen Taphrina deformans, the causal agent of peach leaf curl.</title>
        <authorList>
            <person name="Cisse O.H."/>
            <person name="Almeida J.M.G.C.F."/>
            <person name="Fonseca A."/>
            <person name="Kumar A.A."/>
            <person name="Salojaervi J."/>
            <person name="Overmyer K."/>
            <person name="Hauser P.M."/>
            <person name="Pagni M."/>
        </authorList>
    </citation>
    <scope>NUCLEOTIDE SEQUENCE [LARGE SCALE GENOMIC DNA]</scope>
    <source>
        <strain evidence="25">PYCC 5710 / ATCC 11124 / CBS 356.35 / IMI 108563 / JCM 9778 / NBRC 8474</strain>
    </source>
</reference>
<dbReference type="GO" id="GO:0005576">
    <property type="term" value="C:extracellular region"/>
    <property type="evidence" value="ECO:0007669"/>
    <property type="project" value="TreeGrafter"/>
</dbReference>
<evidence type="ECO:0000256" key="6">
    <source>
        <dbReference type="ARBA" id="ARBA00019762"/>
    </source>
</evidence>
<comment type="subcellular location">
    <subcellularLocation>
        <location evidence="3">Cell membrane</location>
        <topology evidence="3">Lipid-anchor</topology>
        <topology evidence="3">GPI-anchor</topology>
    </subcellularLocation>
    <subcellularLocation>
        <location evidence="2">Secreted</location>
        <location evidence="2">Cell wall</location>
    </subcellularLocation>
</comment>
<evidence type="ECO:0000256" key="4">
    <source>
        <dbReference type="ARBA" id="ARBA00008773"/>
    </source>
</evidence>
<keyword evidence="7" id="KW-1003">Cell membrane</keyword>
<feature type="chain" id="PRO_5004373365" description="Probable glucan endo-1,3-beta-glucosidase eglC" evidence="23">
    <location>
        <begin position="17"/>
        <end position="298"/>
    </location>
</feature>
<comment type="caution">
    <text evidence="24">The sequence shown here is derived from an EMBL/GenBank/DDBJ whole genome shotgun (WGS) entry which is preliminary data.</text>
</comment>
<dbReference type="GO" id="GO:0098552">
    <property type="term" value="C:side of membrane"/>
    <property type="evidence" value="ECO:0007669"/>
    <property type="project" value="UniProtKB-KW"/>
</dbReference>
<evidence type="ECO:0000256" key="8">
    <source>
        <dbReference type="ARBA" id="ARBA00022512"/>
    </source>
</evidence>
<dbReference type="Pfam" id="PF00332">
    <property type="entry name" value="Glyco_hydro_17"/>
    <property type="match status" value="1"/>
</dbReference>
<dbReference type="GO" id="GO:0000272">
    <property type="term" value="P:polysaccharide catabolic process"/>
    <property type="evidence" value="ECO:0007669"/>
    <property type="project" value="UniProtKB-KW"/>
</dbReference>
<keyword evidence="8" id="KW-0134">Cell wall</keyword>
<evidence type="ECO:0000256" key="17">
    <source>
        <dbReference type="ARBA" id="ARBA00023316"/>
    </source>
</evidence>
<evidence type="ECO:0000256" key="13">
    <source>
        <dbReference type="ARBA" id="ARBA00023136"/>
    </source>
</evidence>
<evidence type="ECO:0000256" key="15">
    <source>
        <dbReference type="ARBA" id="ARBA00023277"/>
    </source>
</evidence>
<evidence type="ECO:0000256" key="10">
    <source>
        <dbReference type="ARBA" id="ARBA00022622"/>
    </source>
</evidence>
<keyword evidence="12" id="KW-0378">Hydrolase</keyword>
<keyword evidence="17" id="KW-0961">Cell wall biogenesis/degradation</keyword>
<keyword evidence="10" id="KW-0336">GPI-anchor</keyword>
<proteinExistence type="inferred from homology"/>
<dbReference type="GO" id="GO:0042973">
    <property type="term" value="F:glucan endo-1,3-beta-D-glucosidase activity"/>
    <property type="evidence" value="ECO:0007669"/>
    <property type="project" value="UniProtKB-EC"/>
</dbReference>
<comment type="function">
    <text evidence="19">Glucanases play a role in cell expansion during growth, in cell-cell fusion during mating, and in spore release during sporulation. This enzyme may be involved in beta-glucan degradation and also function biosynthetically as a transglycosylase.</text>
</comment>
<dbReference type="Gene3D" id="3.20.20.80">
    <property type="entry name" value="Glycosidases"/>
    <property type="match status" value="1"/>
</dbReference>
<evidence type="ECO:0000256" key="7">
    <source>
        <dbReference type="ARBA" id="ARBA00022475"/>
    </source>
</evidence>